<dbReference type="Proteomes" id="UP000324800">
    <property type="component" value="Unassembled WGS sequence"/>
</dbReference>
<organism evidence="10 11">
    <name type="scientific">Streblomastix strix</name>
    <dbReference type="NCBI Taxonomy" id="222440"/>
    <lineage>
        <taxon>Eukaryota</taxon>
        <taxon>Metamonada</taxon>
        <taxon>Preaxostyla</taxon>
        <taxon>Oxymonadida</taxon>
        <taxon>Streblomastigidae</taxon>
        <taxon>Streblomastix</taxon>
    </lineage>
</organism>
<dbReference type="GO" id="GO:0004674">
    <property type="term" value="F:protein serine/threonine kinase activity"/>
    <property type="evidence" value="ECO:0007669"/>
    <property type="project" value="UniProtKB-KW"/>
</dbReference>
<dbReference type="InterPro" id="IPR051131">
    <property type="entry name" value="NEK_Ser/Thr_kinase_NIMA"/>
</dbReference>
<keyword evidence="3" id="KW-0808">Transferase</keyword>
<proteinExistence type="predicted"/>
<evidence type="ECO:0000259" key="9">
    <source>
        <dbReference type="PROSITE" id="PS50011"/>
    </source>
</evidence>
<evidence type="ECO:0000256" key="7">
    <source>
        <dbReference type="ARBA" id="ARBA00047899"/>
    </source>
</evidence>
<dbReference type="PROSITE" id="PS50011">
    <property type="entry name" value="PROTEIN_KINASE_DOM"/>
    <property type="match status" value="1"/>
</dbReference>
<keyword evidence="2" id="KW-0723">Serine/threonine-protein kinase</keyword>
<feature type="domain" description="Protein kinase" evidence="9">
    <location>
        <begin position="1"/>
        <end position="92"/>
    </location>
</feature>
<comment type="catalytic activity">
    <reaction evidence="8">
        <text>L-seryl-[protein] + ATP = O-phospho-L-seryl-[protein] + ADP + H(+)</text>
        <dbReference type="Rhea" id="RHEA:17989"/>
        <dbReference type="Rhea" id="RHEA-COMP:9863"/>
        <dbReference type="Rhea" id="RHEA-COMP:11604"/>
        <dbReference type="ChEBI" id="CHEBI:15378"/>
        <dbReference type="ChEBI" id="CHEBI:29999"/>
        <dbReference type="ChEBI" id="CHEBI:30616"/>
        <dbReference type="ChEBI" id="CHEBI:83421"/>
        <dbReference type="ChEBI" id="CHEBI:456216"/>
        <dbReference type="EC" id="2.7.11.1"/>
    </reaction>
</comment>
<evidence type="ECO:0000256" key="8">
    <source>
        <dbReference type="ARBA" id="ARBA00048679"/>
    </source>
</evidence>
<dbReference type="GO" id="GO:0005524">
    <property type="term" value="F:ATP binding"/>
    <property type="evidence" value="ECO:0007669"/>
    <property type="project" value="UniProtKB-KW"/>
</dbReference>
<dbReference type="PANTHER" id="PTHR44899">
    <property type="entry name" value="CAMK FAMILY PROTEIN KINASE"/>
    <property type="match status" value="1"/>
</dbReference>
<name>A0A5J4T6S2_9EUKA</name>
<keyword evidence="6" id="KW-0067">ATP-binding</keyword>
<dbReference type="EC" id="2.7.11.1" evidence="1"/>
<evidence type="ECO:0000256" key="3">
    <source>
        <dbReference type="ARBA" id="ARBA00022679"/>
    </source>
</evidence>
<dbReference type="PANTHER" id="PTHR44899:SF3">
    <property type="entry name" value="SERINE_THREONINE-PROTEIN KINASE NEK1"/>
    <property type="match status" value="1"/>
</dbReference>
<keyword evidence="4" id="KW-0547">Nucleotide-binding</keyword>
<evidence type="ECO:0000256" key="4">
    <source>
        <dbReference type="ARBA" id="ARBA00022741"/>
    </source>
</evidence>
<comment type="caution">
    <text evidence="10">The sequence shown here is derived from an EMBL/GenBank/DDBJ whole genome shotgun (WGS) entry which is preliminary data.</text>
</comment>
<evidence type="ECO:0000256" key="5">
    <source>
        <dbReference type="ARBA" id="ARBA00022777"/>
    </source>
</evidence>
<evidence type="ECO:0000256" key="1">
    <source>
        <dbReference type="ARBA" id="ARBA00012513"/>
    </source>
</evidence>
<comment type="catalytic activity">
    <reaction evidence="7">
        <text>L-threonyl-[protein] + ATP = O-phospho-L-threonyl-[protein] + ADP + H(+)</text>
        <dbReference type="Rhea" id="RHEA:46608"/>
        <dbReference type="Rhea" id="RHEA-COMP:11060"/>
        <dbReference type="Rhea" id="RHEA-COMP:11605"/>
        <dbReference type="ChEBI" id="CHEBI:15378"/>
        <dbReference type="ChEBI" id="CHEBI:30013"/>
        <dbReference type="ChEBI" id="CHEBI:30616"/>
        <dbReference type="ChEBI" id="CHEBI:61977"/>
        <dbReference type="ChEBI" id="CHEBI:456216"/>
        <dbReference type="EC" id="2.7.11.1"/>
    </reaction>
</comment>
<protein>
    <recommendedName>
        <fullName evidence="1">non-specific serine/threonine protein kinase</fullName>
        <ecNumber evidence="1">2.7.11.1</ecNumber>
    </recommendedName>
</protein>
<sequence length="92" mass="10430">MMSKSYIPAAGTKNYAPPEAYTQNRMNIESDIWAFGIIFVEIITGVHPFEAQSQEETIKNISSGRFKPLPNYIKGGIRELIEQMFKVVCCIK</sequence>
<dbReference type="Gene3D" id="1.10.510.10">
    <property type="entry name" value="Transferase(Phosphotransferase) domain 1"/>
    <property type="match status" value="1"/>
</dbReference>
<evidence type="ECO:0000256" key="6">
    <source>
        <dbReference type="ARBA" id="ARBA00022840"/>
    </source>
</evidence>
<evidence type="ECO:0000256" key="2">
    <source>
        <dbReference type="ARBA" id="ARBA00022527"/>
    </source>
</evidence>
<gene>
    <name evidence="10" type="ORF">EZS28_050337</name>
</gene>
<keyword evidence="5" id="KW-0418">Kinase</keyword>
<dbReference type="EMBL" id="SNRW01036846">
    <property type="protein sequence ID" value="KAA6354136.1"/>
    <property type="molecule type" value="Genomic_DNA"/>
</dbReference>
<accession>A0A5J4T6S2</accession>
<dbReference type="AlphaFoldDB" id="A0A5J4T6S2"/>
<evidence type="ECO:0000313" key="10">
    <source>
        <dbReference type="EMBL" id="KAA6354136.1"/>
    </source>
</evidence>
<dbReference type="OrthoDB" id="4062651at2759"/>
<dbReference type="InterPro" id="IPR011009">
    <property type="entry name" value="Kinase-like_dom_sf"/>
</dbReference>
<dbReference type="InterPro" id="IPR000719">
    <property type="entry name" value="Prot_kinase_dom"/>
</dbReference>
<dbReference type="Pfam" id="PF00069">
    <property type="entry name" value="Pkinase"/>
    <property type="match status" value="1"/>
</dbReference>
<dbReference type="SUPFAM" id="SSF56112">
    <property type="entry name" value="Protein kinase-like (PK-like)"/>
    <property type="match status" value="1"/>
</dbReference>
<reference evidence="10 11" key="1">
    <citation type="submission" date="2019-03" db="EMBL/GenBank/DDBJ databases">
        <title>Single cell metagenomics reveals metabolic interactions within the superorganism composed of flagellate Streblomastix strix and complex community of Bacteroidetes bacteria on its surface.</title>
        <authorList>
            <person name="Treitli S.C."/>
            <person name="Kolisko M."/>
            <person name="Husnik F."/>
            <person name="Keeling P."/>
            <person name="Hampl V."/>
        </authorList>
    </citation>
    <scope>NUCLEOTIDE SEQUENCE [LARGE SCALE GENOMIC DNA]</scope>
    <source>
        <strain evidence="10">ST1C</strain>
    </source>
</reference>
<evidence type="ECO:0000313" key="11">
    <source>
        <dbReference type="Proteomes" id="UP000324800"/>
    </source>
</evidence>